<evidence type="ECO:0000313" key="2">
    <source>
        <dbReference type="EMBL" id="TWJ16232.1"/>
    </source>
</evidence>
<reference evidence="2 3" key="1">
    <citation type="journal article" date="2013" name="Stand. Genomic Sci.">
        <title>Genomic Encyclopedia of Type Strains, Phase I: The one thousand microbial genomes (KMG-I) project.</title>
        <authorList>
            <person name="Kyrpides N.C."/>
            <person name="Woyke T."/>
            <person name="Eisen J.A."/>
            <person name="Garrity G."/>
            <person name="Lilburn T.G."/>
            <person name="Beck B.J."/>
            <person name="Whitman W.B."/>
            <person name="Hugenholtz P."/>
            <person name="Klenk H.P."/>
        </authorList>
    </citation>
    <scope>NUCLEOTIDE SEQUENCE [LARGE SCALE GENOMIC DNA]</scope>
    <source>
        <strain evidence="2 3">DSM 45044</strain>
    </source>
</reference>
<gene>
    <name evidence="2" type="ORF">LX16_1959</name>
</gene>
<feature type="compositionally biased region" description="Pro residues" evidence="1">
    <location>
        <begin position="1"/>
        <end position="10"/>
    </location>
</feature>
<dbReference type="EMBL" id="VLLL01000005">
    <property type="protein sequence ID" value="TWJ16232.1"/>
    <property type="molecule type" value="Genomic_DNA"/>
</dbReference>
<sequence length="88" mass="10262">MTDSAEPPPADRSLHTVEPMEHHEKAPDPDEERHRSEPARESDRRADALRDDLVEEDKSIPLPEDERPGYPDPDRRQPNPETHRTPRR</sequence>
<protein>
    <submittedName>
        <fullName evidence="2">Uncharacterized protein</fullName>
    </submittedName>
</protein>
<evidence type="ECO:0000313" key="3">
    <source>
        <dbReference type="Proteomes" id="UP000321617"/>
    </source>
</evidence>
<evidence type="ECO:0000256" key="1">
    <source>
        <dbReference type="SAM" id="MobiDB-lite"/>
    </source>
</evidence>
<comment type="caution">
    <text evidence="2">The sequence shown here is derived from an EMBL/GenBank/DDBJ whole genome shotgun (WGS) entry which is preliminary data.</text>
</comment>
<accession>A0A562VEC7</accession>
<name>A0A562VEC7_9ACTN</name>
<dbReference type="Proteomes" id="UP000321617">
    <property type="component" value="Unassembled WGS sequence"/>
</dbReference>
<proteinExistence type="predicted"/>
<feature type="region of interest" description="Disordered" evidence="1">
    <location>
        <begin position="1"/>
        <end position="88"/>
    </location>
</feature>
<feature type="compositionally biased region" description="Basic and acidic residues" evidence="1">
    <location>
        <begin position="12"/>
        <end position="88"/>
    </location>
</feature>
<keyword evidence="3" id="KW-1185">Reference proteome</keyword>
<dbReference type="AlphaFoldDB" id="A0A562VEC7"/>
<organism evidence="2 3">
    <name type="scientific">Stackebrandtia albiflava</name>
    <dbReference type="NCBI Taxonomy" id="406432"/>
    <lineage>
        <taxon>Bacteria</taxon>
        <taxon>Bacillati</taxon>
        <taxon>Actinomycetota</taxon>
        <taxon>Actinomycetes</taxon>
        <taxon>Glycomycetales</taxon>
        <taxon>Glycomycetaceae</taxon>
        <taxon>Stackebrandtia</taxon>
    </lineage>
</organism>